<dbReference type="EMBL" id="HACA01009418">
    <property type="protein sequence ID" value="CDW26779.1"/>
    <property type="molecule type" value="Transcribed_RNA"/>
</dbReference>
<protein>
    <submittedName>
        <fullName evidence="3">Uncharacterized protein</fullName>
    </submittedName>
</protein>
<feature type="region of interest" description="Disordered" evidence="1">
    <location>
        <begin position="138"/>
        <end position="158"/>
    </location>
</feature>
<proteinExistence type="predicted"/>
<name>A0A0K2TLI2_LEPSM</name>
<feature type="compositionally biased region" description="Low complexity" evidence="1">
    <location>
        <begin position="138"/>
        <end position="150"/>
    </location>
</feature>
<dbReference type="OrthoDB" id="6371692at2759"/>
<dbReference type="AlphaFoldDB" id="A0A0K2TLI2"/>
<feature type="chain" id="PRO_5005487873" evidence="2">
    <location>
        <begin position="21"/>
        <end position="273"/>
    </location>
</feature>
<keyword evidence="2" id="KW-0732">Signal</keyword>
<reference evidence="3" key="1">
    <citation type="submission" date="2014-05" db="EMBL/GenBank/DDBJ databases">
        <authorList>
            <person name="Chronopoulou M."/>
        </authorList>
    </citation>
    <scope>NUCLEOTIDE SEQUENCE</scope>
    <source>
        <tissue evidence="3">Whole organism</tissue>
    </source>
</reference>
<evidence type="ECO:0000313" key="3">
    <source>
        <dbReference type="EMBL" id="CDW26779.1"/>
    </source>
</evidence>
<evidence type="ECO:0000256" key="2">
    <source>
        <dbReference type="SAM" id="SignalP"/>
    </source>
</evidence>
<accession>A0A0K2TLI2</accession>
<sequence>MIEVEKTLSLLLVILTVSHANIIQHLIGNECIQKNVPRGMCAILFDDDGCEGWEKPIATGYQKLSFRYRNDAETVVVRKGCIFTGYDHDGSRESSRGDKVVIDARNFNKPHHKYQELNRKTLVDDISAVKCECPDGMATSSGASRSGSPRPIDPNSNIAKEKCPTISATACAVLYDEENCVSDDWDPIVLNNGEEKTFSLRSSLINLKYKNDVESFVVRQGCTLEAYDDSDWSDDGIRASAQTGDLLINLDTHRNRKYDSLHNDIESVRCNCR</sequence>
<feature type="signal peptide" evidence="2">
    <location>
        <begin position="1"/>
        <end position="20"/>
    </location>
</feature>
<evidence type="ECO:0000256" key="1">
    <source>
        <dbReference type="SAM" id="MobiDB-lite"/>
    </source>
</evidence>
<organism evidence="3">
    <name type="scientific">Lepeophtheirus salmonis</name>
    <name type="common">Salmon louse</name>
    <name type="synonym">Caligus salmonis</name>
    <dbReference type="NCBI Taxonomy" id="72036"/>
    <lineage>
        <taxon>Eukaryota</taxon>
        <taxon>Metazoa</taxon>
        <taxon>Ecdysozoa</taxon>
        <taxon>Arthropoda</taxon>
        <taxon>Crustacea</taxon>
        <taxon>Multicrustacea</taxon>
        <taxon>Hexanauplia</taxon>
        <taxon>Copepoda</taxon>
        <taxon>Siphonostomatoida</taxon>
        <taxon>Caligidae</taxon>
        <taxon>Lepeophtheirus</taxon>
    </lineage>
</organism>